<evidence type="ECO:0000313" key="2">
    <source>
        <dbReference type="EMBL" id="SDR81917.1"/>
    </source>
</evidence>
<dbReference type="EMBL" id="LT629750">
    <property type="protein sequence ID" value="SDR81917.1"/>
    <property type="molecule type" value="Genomic_DNA"/>
</dbReference>
<dbReference type="PANTHER" id="PTHR12110">
    <property type="entry name" value="HYDROXYPYRUVATE ISOMERASE"/>
    <property type="match status" value="1"/>
</dbReference>
<evidence type="ECO:0000313" key="3">
    <source>
        <dbReference type="Proteomes" id="UP000243904"/>
    </source>
</evidence>
<dbReference type="PANTHER" id="PTHR12110:SF53">
    <property type="entry name" value="BLR5974 PROTEIN"/>
    <property type="match status" value="1"/>
</dbReference>
<name>A0A1H1M5H6_9BRAD</name>
<dbReference type="InterPro" id="IPR013022">
    <property type="entry name" value="Xyl_isomerase-like_TIM-brl"/>
</dbReference>
<dbReference type="InterPro" id="IPR036237">
    <property type="entry name" value="Xyl_isomerase-like_sf"/>
</dbReference>
<sequence>MKTPVERIGFMQGRLSALVDGKIQAFPWNEWREEFSRAKPLGLTRMEWTIDQERLRENPLITEGGRSAIMRLSRGNAVEIPSLTGDCFMQAPFWKANGQAQETLLADLDLVLASCAAIGIEFVVIPLVDNGKIETSEQAESLLSALLDRSASLMKQGVKIVFESDLPPAELAQFIAKFPSDVFGINYDIGNSAALGYDCGEEIAAYAPRIRNVHVKDRARGGTTVPLGTGAAELAKAIRLIEGAGYSGQYILQTARAADGDHAGALARYRDMTVRWIEEAGR</sequence>
<dbReference type="RefSeq" id="WP_146685923.1">
    <property type="nucleotide sequence ID" value="NZ_LT629750.1"/>
</dbReference>
<keyword evidence="2" id="KW-0413">Isomerase</keyword>
<dbReference type="Gene3D" id="3.20.20.150">
    <property type="entry name" value="Divalent-metal-dependent TIM barrel enzymes"/>
    <property type="match status" value="1"/>
</dbReference>
<organism evidence="2 3">
    <name type="scientific">Bradyrhizobium canariense</name>
    <dbReference type="NCBI Taxonomy" id="255045"/>
    <lineage>
        <taxon>Bacteria</taxon>
        <taxon>Pseudomonadati</taxon>
        <taxon>Pseudomonadota</taxon>
        <taxon>Alphaproteobacteria</taxon>
        <taxon>Hyphomicrobiales</taxon>
        <taxon>Nitrobacteraceae</taxon>
        <taxon>Bradyrhizobium</taxon>
    </lineage>
</organism>
<feature type="domain" description="Xylose isomerase-like TIM barrel" evidence="1">
    <location>
        <begin position="37"/>
        <end position="256"/>
    </location>
</feature>
<dbReference type="InterPro" id="IPR050312">
    <property type="entry name" value="IolE/XylAMocC-like"/>
</dbReference>
<proteinExistence type="predicted"/>
<accession>A0A1H1M5H6</accession>
<protein>
    <submittedName>
        <fullName evidence="2">Hexulose-6-phosphate isomerase</fullName>
    </submittedName>
</protein>
<keyword evidence="3" id="KW-1185">Reference proteome</keyword>
<dbReference type="Pfam" id="PF01261">
    <property type="entry name" value="AP_endonuc_2"/>
    <property type="match status" value="1"/>
</dbReference>
<gene>
    <name evidence="2" type="ORF">SAMN05444158_0096</name>
</gene>
<dbReference type="Proteomes" id="UP000243904">
    <property type="component" value="Chromosome I"/>
</dbReference>
<dbReference type="GO" id="GO:0016853">
    <property type="term" value="F:isomerase activity"/>
    <property type="evidence" value="ECO:0007669"/>
    <property type="project" value="UniProtKB-KW"/>
</dbReference>
<evidence type="ECO:0000259" key="1">
    <source>
        <dbReference type="Pfam" id="PF01261"/>
    </source>
</evidence>
<dbReference type="SUPFAM" id="SSF51658">
    <property type="entry name" value="Xylose isomerase-like"/>
    <property type="match status" value="1"/>
</dbReference>
<dbReference type="AlphaFoldDB" id="A0A1H1M5H6"/>
<reference evidence="3" key="1">
    <citation type="submission" date="2016-10" db="EMBL/GenBank/DDBJ databases">
        <authorList>
            <person name="Varghese N."/>
            <person name="Submissions S."/>
        </authorList>
    </citation>
    <scope>NUCLEOTIDE SEQUENCE [LARGE SCALE GENOMIC DNA]</scope>
    <source>
        <strain evidence="3">GAS369</strain>
    </source>
</reference>